<reference evidence="2" key="2">
    <citation type="submission" date="2020-08" db="EMBL/GenBank/DDBJ databases">
        <authorList>
            <person name="Chen M."/>
            <person name="Teng W."/>
            <person name="Zhao L."/>
            <person name="Hu C."/>
            <person name="Zhou Y."/>
            <person name="Han B."/>
            <person name="Song L."/>
            <person name="Shu W."/>
        </authorList>
    </citation>
    <scope>NUCLEOTIDE SEQUENCE</scope>
    <source>
        <strain evidence="2">FACHB-1277</strain>
    </source>
</reference>
<feature type="chain" id="PRO_5037162101" evidence="1">
    <location>
        <begin position="21"/>
        <end position="153"/>
    </location>
</feature>
<sequence>MKFLKQSMAAVILGSLSLLATSAIIGATSAQEKLKPIAPRFAPDPQLYSGVAGGDTPVQDLAGGQANGKCQGFTRFSPSHALTVQRNFGFLSLQVSSDRNLSLLVKGPDGTYCRNGKSPELSGAWVSGKYEIWVGTDDGESVNYRLSISETSQ</sequence>
<dbReference type="EMBL" id="JACJPY010000007">
    <property type="protein sequence ID" value="MBD2149307.1"/>
    <property type="molecule type" value="Genomic_DNA"/>
</dbReference>
<evidence type="ECO:0000313" key="2">
    <source>
        <dbReference type="EMBL" id="MBD2149307.1"/>
    </source>
</evidence>
<feature type="signal peptide" evidence="1">
    <location>
        <begin position="1"/>
        <end position="20"/>
    </location>
</feature>
<keyword evidence="1" id="KW-0732">Signal</keyword>
<dbReference type="Proteomes" id="UP000631421">
    <property type="component" value="Unassembled WGS sequence"/>
</dbReference>
<evidence type="ECO:0000313" key="3">
    <source>
        <dbReference type="Proteomes" id="UP000631421"/>
    </source>
</evidence>
<comment type="caution">
    <text evidence="2">The sequence shown here is derived from an EMBL/GenBank/DDBJ whole genome shotgun (WGS) entry which is preliminary data.</text>
</comment>
<proteinExistence type="predicted"/>
<keyword evidence="3" id="KW-1185">Reference proteome</keyword>
<reference evidence="2" key="1">
    <citation type="journal article" date="2015" name="ISME J.">
        <title>Draft Genome Sequence of Streptomyces incarnatus NRRL8089, which Produces the Nucleoside Antibiotic Sinefungin.</title>
        <authorList>
            <person name="Oshima K."/>
            <person name="Hattori M."/>
            <person name="Shimizu H."/>
            <person name="Fukuda K."/>
            <person name="Nemoto M."/>
            <person name="Inagaki K."/>
            <person name="Tamura T."/>
        </authorList>
    </citation>
    <scope>NUCLEOTIDE SEQUENCE</scope>
    <source>
        <strain evidence="2">FACHB-1277</strain>
    </source>
</reference>
<evidence type="ECO:0000256" key="1">
    <source>
        <dbReference type="SAM" id="SignalP"/>
    </source>
</evidence>
<dbReference type="AlphaFoldDB" id="A0A926US45"/>
<gene>
    <name evidence="2" type="ORF">H6F44_04095</name>
</gene>
<accession>A0A926US45</accession>
<protein>
    <submittedName>
        <fullName evidence="2">Uncharacterized protein</fullName>
    </submittedName>
</protein>
<name>A0A926US45_9CYAN</name>
<organism evidence="2 3">
    <name type="scientific">Pseudanabaena cinerea FACHB-1277</name>
    <dbReference type="NCBI Taxonomy" id="2949581"/>
    <lineage>
        <taxon>Bacteria</taxon>
        <taxon>Bacillati</taxon>
        <taxon>Cyanobacteriota</taxon>
        <taxon>Cyanophyceae</taxon>
        <taxon>Pseudanabaenales</taxon>
        <taxon>Pseudanabaenaceae</taxon>
        <taxon>Pseudanabaena</taxon>
        <taxon>Pseudanabaena cinerea</taxon>
    </lineage>
</organism>
<dbReference type="RefSeq" id="WP_190349676.1">
    <property type="nucleotide sequence ID" value="NZ_JACJPY010000007.1"/>
</dbReference>